<dbReference type="Proteomes" id="UP001732700">
    <property type="component" value="Chromosome 6C"/>
</dbReference>
<accession>A0ACD5Z493</accession>
<keyword evidence="2" id="KW-1185">Reference proteome</keyword>
<organism evidence="1 2">
    <name type="scientific">Avena sativa</name>
    <name type="common">Oat</name>
    <dbReference type="NCBI Taxonomy" id="4498"/>
    <lineage>
        <taxon>Eukaryota</taxon>
        <taxon>Viridiplantae</taxon>
        <taxon>Streptophyta</taxon>
        <taxon>Embryophyta</taxon>
        <taxon>Tracheophyta</taxon>
        <taxon>Spermatophyta</taxon>
        <taxon>Magnoliopsida</taxon>
        <taxon>Liliopsida</taxon>
        <taxon>Poales</taxon>
        <taxon>Poaceae</taxon>
        <taxon>BOP clade</taxon>
        <taxon>Pooideae</taxon>
        <taxon>Poodae</taxon>
        <taxon>Poeae</taxon>
        <taxon>Poeae Chloroplast Group 1 (Aveneae type)</taxon>
        <taxon>Aveninae</taxon>
        <taxon>Avena</taxon>
    </lineage>
</organism>
<proteinExistence type="predicted"/>
<reference evidence="1" key="2">
    <citation type="submission" date="2025-09" db="UniProtKB">
        <authorList>
            <consortium name="EnsemblPlants"/>
        </authorList>
    </citation>
    <scope>IDENTIFICATION</scope>
</reference>
<evidence type="ECO:0000313" key="2">
    <source>
        <dbReference type="Proteomes" id="UP001732700"/>
    </source>
</evidence>
<dbReference type="EnsemblPlants" id="AVESA.00010b.r2.6CG1090110.1">
    <property type="protein sequence ID" value="AVESA.00010b.r2.6CG1090110.1.CDS.1"/>
    <property type="gene ID" value="AVESA.00010b.r2.6CG1090110"/>
</dbReference>
<sequence length="943" mass="107204">MRRNLISVSKLEYVGYKTLFGDGKVKLLLDGKLAHSGIRHDGLYFLNDILEESSSVCLVGEEGNSVVRKISGTGNCSESYLWHLRLGHISKNRIKRLINFGILNIKWEDYGICEACIMGKMTRSPFPKAERSNEQLAIVHSDICGEFSTPTLGGQKVYFITFIDDYSRYGYVYLLRQKSEGFEMFKTFKAEVENQLNKKIKILRTDRGGEYTSGILDDFCKEHGIVHQYTLAYTPQQNGVAERRNRTLMDMVRSMMAYSDLPLSFWGEALHTAVYLLNNSPSKAINATPYELWKGRKPSLRNLAVWGCNAQIRAPSQLRTKLQPKSTPGIFIGYSQGSNGYRFYDPEKKKLVESRDAVFLDQDTPRRAKRARVELLAAPTESNVQMNNNNPSDQENSNNNDINDTPSASMPRRSGRNSHTPYLDDYFVFLGEVHSKTLEEEPKSYKEAMASPESNLWMDAMYEELNSMNKNKVWELVTLPKDRKPIGSKWIFKRKLNASGKVEKYKARLVAKGYTQKEGVDFVETFSHVAKFTSIRILSALTAYFDLELHQMDVKTSFLNGILEEEIYMSQPDGFIEKGNIGKVCKLNRSIYGLKQASRQWYILFDNAITSYGFSMTEGDHCIYMKIVGGKFVLLSLYVDDILIASNDKAMLMEVKSWLSSKFDMKDMGEASYVLGVEIHRNRNKRILGLSQKAYLKTVLKRFAMESCNPLTVPMTKAIKLSGDMCPKSLEERKKMSHIPYASALGSLMYAMLFTRPDLCHSVGVLSRYQKNPGEEHWKQVRNALRYVKGTLDYYLCFNGHNLQLQGYTDADWQGDPDDRKSTSGYIYTLAGGAVSWCSKKQDSVALSSMEAEYIAASEAVKEGVWLREFLASLNIVESASSPVTVYCDNQAAIKVSKDPKFHSRSKHIEGRYHYIRDVINRLKTVRLDFLPGVDMLADPLTS</sequence>
<protein>
    <submittedName>
        <fullName evidence="1">Uncharacterized protein</fullName>
    </submittedName>
</protein>
<evidence type="ECO:0000313" key="1">
    <source>
        <dbReference type="EnsemblPlants" id="AVESA.00010b.r2.6CG1090110.1.CDS.1"/>
    </source>
</evidence>
<name>A0ACD5Z493_AVESA</name>
<reference evidence="1" key="1">
    <citation type="submission" date="2021-05" db="EMBL/GenBank/DDBJ databases">
        <authorList>
            <person name="Scholz U."/>
            <person name="Mascher M."/>
            <person name="Fiebig A."/>
        </authorList>
    </citation>
    <scope>NUCLEOTIDE SEQUENCE [LARGE SCALE GENOMIC DNA]</scope>
</reference>